<protein>
    <submittedName>
        <fullName evidence="1">Uncharacterized protein</fullName>
    </submittedName>
</protein>
<keyword evidence="2" id="KW-1185">Reference proteome</keyword>
<proteinExistence type="predicted"/>
<comment type="caution">
    <text evidence="1">The sequence shown here is derived from an EMBL/GenBank/DDBJ whole genome shotgun (WGS) entry which is preliminary data.</text>
</comment>
<dbReference type="EMBL" id="VSRR010000242">
    <property type="protein sequence ID" value="MPC12876.1"/>
    <property type="molecule type" value="Genomic_DNA"/>
</dbReference>
<gene>
    <name evidence="1" type="ORF">E2C01_005591</name>
</gene>
<sequence length="89" mass="10039">MQNAPESSRNIALDMRDRISSLDPNRSSFNLISWRAGSSIYVRKQGNPRLLRPTSPIHKEWLAVTEPSCSTFYNARLSSLTFAVSPPVF</sequence>
<dbReference type="Proteomes" id="UP000324222">
    <property type="component" value="Unassembled WGS sequence"/>
</dbReference>
<accession>A0A5B7CX11</accession>
<evidence type="ECO:0000313" key="2">
    <source>
        <dbReference type="Proteomes" id="UP000324222"/>
    </source>
</evidence>
<dbReference type="AlphaFoldDB" id="A0A5B7CX11"/>
<evidence type="ECO:0000313" key="1">
    <source>
        <dbReference type="EMBL" id="MPC12876.1"/>
    </source>
</evidence>
<reference evidence="1 2" key="1">
    <citation type="submission" date="2019-05" db="EMBL/GenBank/DDBJ databases">
        <title>Another draft genome of Portunus trituberculatus and its Hox gene families provides insights of decapod evolution.</title>
        <authorList>
            <person name="Jeong J.-H."/>
            <person name="Song I."/>
            <person name="Kim S."/>
            <person name="Choi T."/>
            <person name="Kim D."/>
            <person name="Ryu S."/>
            <person name="Kim W."/>
        </authorList>
    </citation>
    <scope>NUCLEOTIDE SEQUENCE [LARGE SCALE GENOMIC DNA]</scope>
    <source>
        <tissue evidence="1">Muscle</tissue>
    </source>
</reference>
<name>A0A5B7CX11_PORTR</name>
<organism evidence="1 2">
    <name type="scientific">Portunus trituberculatus</name>
    <name type="common">Swimming crab</name>
    <name type="synonym">Neptunus trituberculatus</name>
    <dbReference type="NCBI Taxonomy" id="210409"/>
    <lineage>
        <taxon>Eukaryota</taxon>
        <taxon>Metazoa</taxon>
        <taxon>Ecdysozoa</taxon>
        <taxon>Arthropoda</taxon>
        <taxon>Crustacea</taxon>
        <taxon>Multicrustacea</taxon>
        <taxon>Malacostraca</taxon>
        <taxon>Eumalacostraca</taxon>
        <taxon>Eucarida</taxon>
        <taxon>Decapoda</taxon>
        <taxon>Pleocyemata</taxon>
        <taxon>Brachyura</taxon>
        <taxon>Eubrachyura</taxon>
        <taxon>Portunoidea</taxon>
        <taxon>Portunidae</taxon>
        <taxon>Portuninae</taxon>
        <taxon>Portunus</taxon>
    </lineage>
</organism>